<gene>
    <name evidence="2" type="ORF">CYMTET_53094</name>
</gene>
<dbReference type="Proteomes" id="UP001190700">
    <property type="component" value="Unassembled WGS sequence"/>
</dbReference>
<name>A0AAE0ES34_9CHLO</name>
<sequence>MTFLGELLSAFSASSSKRSLRPAALDSTVVEPVLASSTVFEPQVDGASLIGTLAVVAVLSLVQLRANAANKARAEVEELTEQLQSLRVKKLSGELSAKDIDLVEEEIAVLKEREEAAKTLTEFMGLSFRIVTAGTRGEKIEEVRFIC</sequence>
<evidence type="ECO:0000256" key="1">
    <source>
        <dbReference type="SAM" id="Coils"/>
    </source>
</evidence>
<reference evidence="2 3" key="1">
    <citation type="journal article" date="2015" name="Genome Biol. Evol.">
        <title>Comparative Genomics of a Bacterivorous Green Alga Reveals Evolutionary Causalities and Consequences of Phago-Mixotrophic Mode of Nutrition.</title>
        <authorList>
            <person name="Burns J.A."/>
            <person name="Paasch A."/>
            <person name="Narechania A."/>
            <person name="Kim E."/>
        </authorList>
    </citation>
    <scope>NUCLEOTIDE SEQUENCE [LARGE SCALE GENOMIC DNA]</scope>
    <source>
        <strain evidence="2 3">PLY_AMNH</strain>
    </source>
</reference>
<keyword evidence="3" id="KW-1185">Reference proteome</keyword>
<accession>A0AAE0ES34</accession>
<organism evidence="2 3">
    <name type="scientific">Cymbomonas tetramitiformis</name>
    <dbReference type="NCBI Taxonomy" id="36881"/>
    <lineage>
        <taxon>Eukaryota</taxon>
        <taxon>Viridiplantae</taxon>
        <taxon>Chlorophyta</taxon>
        <taxon>Pyramimonadophyceae</taxon>
        <taxon>Pyramimonadales</taxon>
        <taxon>Pyramimonadaceae</taxon>
        <taxon>Cymbomonas</taxon>
    </lineage>
</organism>
<evidence type="ECO:0000313" key="3">
    <source>
        <dbReference type="Proteomes" id="UP001190700"/>
    </source>
</evidence>
<feature type="coiled-coil region" evidence="1">
    <location>
        <begin position="62"/>
        <end position="120"/>
    </location>
</feature>
<proteinExistence type="predicted"/>
<evidence type="ECO:0000313" key="2">
    <source>
        <dbReference type="EMBL" id="KAK3236785.1"/>
    </source>
</evidence>
<dbReference type="EMBL" id="LGRX02034846">
    <property type="protein sequence ID" value="KAK3236785.1"/>
    <property type="molecule type" value="Genomic_DNA"/>
</dbReference>
<keyword evidence="1" id="KW-0175">Coiled coil</keyword>
<protein>
    <submittedName>
        <fullName evidence="2">Uncharacterized protein</fullName>
    </submittedName>
</protein>
<dbReference type="AlphaFoldDB" id="A0AAE0ES34"/>
<comment type="caution">
    <text evidence="2">The sequence shown here is derived from an EMBL/GenBank/DDBJ whole genome shotgun (WGS) entry which is preliminary data.</text>
</comment>